<organism evidence="2 3">
    <name type="scientific">Elysia crispata</name>
    <name type="common">lettuce slug</name>
    <dbReference type="NCBI Taxonomy" id="231223"/>
    <lineage>
        <taxon>Eukaryota</taxon>
        <taxon>Metazoa</taxon>
        <taxon>Spiralia</taxon>
        <taxon>Lophotrochozoa</taxon>
        <taxon>Mollusca</taxon>
        <taxon>Gastropoda</taxon>
        <taxon>Heterobranchia</taxon>
        <taxon>Euthyneura</taxon>
        <taxon>Panpulmonata</taxon>
        <taxon>Sacoglossa</taxon>
        <taxon>Placobranchoidea</taxon>
        <taxon>Plakobranchidae</taxon>
        <taxon>Elysia</taxon>
    </lineage>
</organism>
<dbReference type="EMBL" id="JAWDGP010004610">
    <property type="protein sequence ID" value="KAK3763062.1"/>
    <property type="molecule type" value="Genomic_DNA"/>
</dbReference>
<dbReference type="Proteomes" id="UP001283361">
    <property type="component" value="Unassembled WGS sequence"/>
</dbReference>
<accession>A0AAE0Z6Y2</accession>
<proteinExistence type="predicted"/>
<comment type="caution">
    <text evidence="2">The sequence shown here is derived from an EMBL/GenBank/DDBJ whole genome shotgun (WGS) entry which is preliminary data.</text>
</comment>
<gene>
    <name evidence="2" type="ORF">RRG08_014850</name>
</gene>
<evidence type="ECO:0000313" key="2">
    <source>
        <dbReference type="EMBL" id="KAK3763062.1"/>
    </source>
</evidence>
<name>A0AAE0Z6Y2_9GAST</name>
<evidence type="ECO:0000256" key="1">
    <source>
        <dbReference type="SAM" id="MobiDB-lite"/>
    </source>
</evidence>
<sequence>MERQSTSGTGPACATGDRPRGSKAVHGFLIHTLCMQYPWIKTGKSLMPTLSKVGIQLEQSAVVMRNVTGIFPDVRSMHH</sequence>
<feature type="region of interest" description="Disordered" evidence="1">
    <location>
        <begin position="1"/>
        <end position="21"/>
    </location>
</feature>
<keyword evidence="3" id="KW-1185">Reference proteome</keyword>
<reference evidence="2" key="1">
    <citation type="journal article" date="2023" name="G3 (Bethesda)">
        <title>A reference genome for the long-term kleptoplast-retaining sea slug Elysia crispata morphotype clarki.</title>
        <authorList>
            <person name="Eastman K.E."/>
            <person name="Pendleton A.L."/>
            <person name="Shaikh M.A."/>
            <person name="Suttiyut T."/>
            <person name="Ogas R."/>
            <person name="Tomko P."/>
            <person name="Gavelis G."/>
            <person name="Widhalm J.R."/>
            <person name="Wisecaver J.H."/>
        </authorList>
    </citation>
    <scope>NUCLEOTIDE SEQUENCE</scope>
    <source>
        <strain evidence="2">ECLA1</strain>
    </source>
</reference>
<dbReference type="AlphaFoldDB" id="A0AAE0Z6Y2"/>
<protein>
    <submittedName>
        <fullName evidence="2">Uncharacterized protein</fullName>
    </submittedName>
</protein>
<evidence type="ECO:0000313" key="3">
    <source>
        <dbReference type="Proteomes" id="UP001283361"/>
    </source>
</evidence>